<evidence type="ECO:0000259" key="2">
    <source>
        <dbReference type="Pfam" id="PF11760"/>
    </source>
</evidence>
<evidence type="ECO:0000259" key="1">
    <source>
        <dbReference type="Pfam" id="PF01890"/>
    </source>
</evidence>
<dbReference type="KEGG" id="hav:AT03_05670"/>
<evidence type="ECO:0000313" key="4">
    <source>
        <dbReference type="EMBL" id="AIU71926.1"/>
    </source>
</evidence>
<dbReference type="Proteomes" id="UP000029986">
    <property type="component" value="Chromosome"/>
</dbReference>
<dbReference type="SUPFAM" id="SSF159672">
    <property type="entry name" value="CbiG N-terminal domain-like"/>
    <property type="match status" value="1"/>
</dbReference>
<dbReference type="Gene3D" id="3.30.420.180">
    <property type="entry name" value="CobE/GbiG C-terminal domain"/>
    <property type="match status" value="1"/>
</dbReference>
<dbReference type="RefSeq" id="WP_025800484.1">
    <property type="nucleotide sequence ID" value="NZ_CP009706.1"/>
</dbReference>
<dbReference type="PATRIC" id="fig|1453496.5.peg.1132"/>
<dbReference type="eggNOG" id="COG2073">
    <property type="taxonomic scope" value="Bacteria"/>
</dbReference>
<feature type="domain" description="Cobalamin synthesis G N-terminal" evidence="2">
    <location>
        <begin position="64"/>
        <end position="144"/>
    </location>
</feature>
<dbReference type="InterPro" id="IPR036518">
    <property type="entry name" value="CobE/GbiG_C_sf"/>
</dbReference>
<dbReference type="PANTHER" id="PTHR37477">
    <property type="entry name" value="COBALT-PRECORRIN-5A HYDROLASE"/>
    <property type="match status" value="1"/>
</dbReference>
<dbReference type="Pfam" id="PF11761">
    <property type="entry name" value="CbiG_mid"/>
    <property type="match status" value="1"/>
</dbReference>
<dbReference type="InterPro" id="IPR038029">
    <property type="entry name" value="GbiG_N_sf"/>
</dbReference>
<dbReference type="SUPFAM" id="SSF159664">
    <property type="entry name" value="CobE/GbiG C-terminal domain-like"/>
    <property type="match status" value="1"/>
</dbReference>
<dbReference type="Gene3D" id="3.40.50.11220">
    <property type="match status" value="1"/>
</dbReference>
<dbReference type="InterPro" id="IPR002750">
    <property type="entry name" value="CobE/GbiG_C"/>
</dbReference>
<accession>A0A097QZK2</accession>
<proteinExistence type="predicted"/>
<dbReference type="HOGENOM" id="CLU_028397_0_0_6"/>
<reference evidence="4 5" key="1">
    <citation type="journal article" date="2014" name="Gut Pathog.">
        <title>Gene clusters of Hafnia alvei strain FB1 important in survival and pathogenesis: a draft genome perspective.</title>
        <authorList>
            <person name="Tan J.Y."/>
            <person name="Yin W.F."/>
            <person name="Chan K.G."/>
        </authorList>
    </citation>
    <scope>NUCLEOTIDE SEQUENCE [LARGE SCALE GENOMIC DNA]</scope>
    <source>
        <strain evidence="4 5">FB1</strain>
    </source>
</reference>
<dbReference type="AlphaFoldDB" id="A0A097QZK2"/>
<dbReference type="GO" id="GO:0009236">
    <property type="term" value="P:cobalamin biosynthetic process"/>
    <property type="evidence" value="ECO:0007669"/>
    <property type="project" value="InterPro"/>
</dbReference>
<dbReference type="Pfam" id="PF11760">
    <property type="entry name" value="CbiG_N"/>
    <property type="match status" value="1"/>
</dbReference>
<dbReference type="PANTHER" id="PTHR37477:SF1">
    <property type="entry name" value="COBALT-PRECORRIN-5A HYDROLASE"/>
    <property type="match status" value="1"/>
</dbReference>
<name>A0A097QZK2_HAFAL</name>
<feature type="domain" description="CobE/GbiG C-terminal" evidence="1">
    <location>
        <begin position="241"/>
        <end position="362"/>
    </location>
</feature>
<sequence length="369" mass="40209">MNTVRPKPMKVESLALFCLTPGGVRLAQRLRPLLPQLSTISECFTSEKLLQPGFTAFSGSFAETMAQAFKRFDALVVIGATGIVVRVIAPLLQDKLTDPAVVVLDERGEHAISLLSGHMGGANRLTQQIAELINADPVITTSTDVNGVAALDLLAQKLDAEIADFRHAVKSVNQMLVSGDRVGLWLDPRVNVQLTEYDQRGFIPVADLHSLPDLSALVCISYHSDLPPTAIPVYQLVPKRVVLGVGCRRDTPFATLHPLLLQKFAELHIDPLALRAIGSITLKQDEAALQQLAHCYRVPFYVFTPEALRVHEHRFPCSDFVRQTVGVGCVSQPAACLLLEEYGGGKIIGETLREQGVTLTLALTLQETL</sequence>
<dbReference type="InterPro" id="IPR021745">
    <property type="entry name" value="CbiG_mid"/>
</dbReference>
<evidence type="ECO:0000313" key="5">
    <source>
        <dbReference type="Proteomes" id="UP000029986"/>
    </source>
</evidence>
<dbReference type="InterPro" id="IPR021744">
    <property type="entry name" value="CbiG_N"/>
</dbReference>
<dbReference type="InterPro" id="IPR052553">
    <property type="entry name" value="CbiG_hydrolase"/>
</dbReference>
<dbReference type="Pfam" id="PF01890">
    <property type="entry name" value="CbiG_C"/>
    <property type="match status" value="1"/>
</dbReference>
<feature type="domain" description="Cobalamin biosynthesis central region" evidence="3">
    <location>
        <begin position="150"/>
        <end position="229"/>
    </location>
</feature>
<evidence type="ECO:0000259" key="3">
    <source>
        <dbReference type="Pfam" id="PF11761"/>
    </source>
</evidence>
<gene>
    <name evidence="4" type="ORF">AT03_05670</name>
</gene>
<dbReference type="OrthoDB" id="9781023at2"/>
<organism evidence="4 5">
    <name type="scientific">Hafnia alvei FB1</name>
    <dbReference type="NCBI Taxonomy" id="1453496"/>
    <lineage>
        <taxon>Bacteria</taxon>
        <taxon>Pseudomonadati</taxon>
        <taxon>Pseudomonadota</taxon>
        <taxon>Gammaproteobacteria</taxon>
        <taxon>Enterobacterales</taxon>
        <taxon>Hafniaceae</taxon>
        <taxon>Hafnia</taxon>
    </lineage>
</organism>
<keyword evidence="5" id="KW-1185">Reference proteome</keyword>
<dbReference type="EMBL" id="CP009706">
    <property type="protein sequence ID" value="AIU71926.1"/>
    <property type="molecule type" value="Genomic_DNA"/>
</dbReference>
<protein>
    <submittedName>
        <fullName evidence="4">Cobalamin biosynthesis protein CbiG</fullName>
    </submittedName>
</protein>